<accession>A0ABZ3B1Q2</accession>
<sequence length="99" mass="10822">MSGDNDVQSLEIAFAAIDELAAFANTPFPAGRNEMCKVYYSIWKEKIDAALLILENPYIVIIIKNIPPVVALLTVVKALKSVIEQTCELSLGVEPAKTE</sequence>
<evidence type="ECO:0000313" key="2">
    <source>
        <dbReference type="Proteomes" id="UP001466893"/>
    </source>
</evidence>
<keyword evidence="2" id="KW-1185">Reference proteome</keyword>
<organism evidence="1 2">
    <name type="scientific">Kosakonia calanthes</name>
    <dbReference type="NCBI Taxonomy" id="3139408"/>
    <lineage>
        <taxon>Bacteria</taxon>
        <taxon>Pseudomonadati</taxon>
        <taxon>Pseudomonadota</taxon>
        <taxon>Gammaproteobacteria</taxon>
        <taxon>Enterobacterales</taxon>
        <taxon>Enterobacteriaceae</taxon>
        <taxon>Kosakonia</taxon>
    </lineage>
</organism>
<proteinExistence type="predicted"/>
<protein>
    <submittedName>
        <fullName evidence="1">Uncharacterized protein</fullName>
    </submittedName>
</protein>
<reference evidence="1 2" key="1">
    <citation type="submission" date="2024-04" db="EMBL/GenBank/DDBJ databases">
        <title>Kosakonia calanthae sp. nov., a halophilic bacterium isolated from leaves of Calanthe tiplacata.</title>
        <authorList>
            <person name="Wu P."/>
        </authorList>
    </citation>
    <scope>NUCLEOTIDE SEQUENCE [LARGE SCALE GENOMIC DNA]</scope>
    <source>
        <strain evidence="1 2">BYX6</strain>
    </source>
</reference>
<dbReference type="Proteomes" id="UP001466893">
    <property type="component" value="Chromosome"/>
</dbReference>
<dbReference type="RefSeq" id="WP_342321628.1">
    <property type="nucleotide sequence ID" value="NZ_CP151800.1"/>
</dbReference>
<evidence type="ECO:0000313" key="1">
    <source>
        <dbReference type="EMBL" id="WZV97109.1"/>
    </source>
</evidence>
<name>A0ABZ3B1Q2_9ENTR</name>
<dbReference type="EMBL" id="CP151800">
    <property type="protein sequence ID" value="WZV97109.1"/>
    <property type="molecule type" value="Genomic_DNA"/>
</dbReference>
<gene>
    <name evidence="1" type="ORF">AAEY27_15725</name>
</gene>